<reference evidence="1" key="1">
    <citation type="submission" date="2023-09" db="EMBL/GenBank/DDBJ databases">
        <title>Paucibacter sp. APW11 Genome sequencing and assembly.</title>
        <authorList>
            <person name="Kim I."/>
        </authorList>
    </citation>
    <scope>NUCLEOTIDE SEQUENCE</scope>
    <source>
        <strain evidence="1">APW11</strain>
    </source>
</reference>
<protein>
    <submittedName>
        <fullName evidence="1">Uncharacterized protein</fullName>
    </submittedName>
</protein>
<evidence type="ECO:0000313" key="2">
    <source>
        <dbReference type="Proteomes" id="UP001246372"/>
    </source>
</evidence>
<dbReference type="EMBL" id="JAVXZY010000006">
    <property type="protein sequence ID" value="MDT9000614.1"/>
    <property type="molecule type" value="Genomic_DNA"/>
</dbReference>
<keyword evidence="2" id="KW-1185">Reference proteome</keyword>
<dbReference type="Proteomes" id="UP001246372">
    <property type="component" value="Unassembled WGS sequence"/>
</dbReference>
<sequence>MLDKIFASLGLITCLVLTLHMCVGTALQRRLEALPRAIWRWLGRHLTWRFDTEARRHAARQAALQAINRAKRAANDDGLWEGNVYRPKRFEGKPPKPH</sequence>
<gene>
    <name evidence="1" type="ORF">RQP53_15170</name>
</gene>
<accession>A0ABU3PDI5</accession>
<evidence type="ECO:0000313" key="1">
    <source>
        <dbReference type="EMBL" id="MDT9000614.1"/>
    </source>
</evidence>
<proteinExistence type="predicted"/>
<dbReference type="RefSeq" id="WP_315651348.1">
    <property type="nucleotide sequence ID" value="NZ_JAVXZY010000006.1"/>
</dbReference>
<organism evidence="1 2">
    <name type="scientific">Roseateles aquae</name>
    <dbReference type="NCBI Taxonomy" id="3077235"/>
    <lineage>
        <taxon>Bacteria</taxon>
        <taxon>Pseudomonadati</taxon>
        <taxon>Pseudomonadota</taxon>
        <taxon>Betaproteobacteria</taxon>
        <taxon>Burkholderiales</taxon>
        <taxon>Sphaerotilaceae</taxon>
        <taxon>Roseateles</taxon>
    </lineage>
</organism>
<name>A0ABU3PDI5_9BURK</name>
<comment type="caution">
    <text evidence="1">The sequence shown here is derived from an EMBL/GenBank/DDBJ whole genome shotgun (WGS) entry which is preliminary data.</text>
</comment>